<dbReference type="PANTHER" id="PTHR11592">
    <property type="entry name" value="GLUTATHIONE PEROXIDASE"/>
    <property type="match status" value="1"/>
</dbReference>
<evidence type="ECO:0000256" key="6">
    <source>
        <dbReference type="SAM" id="SignalP"/>
    </source>
</evidence>
<dbReference type="InterPro" id="IPR036249">
    <property type="entry name" value="Thioredoxin-like_sf"/>
</dbReference>
<proteinExistence type="inferred from homology"/>
<reference evidence="7 8" key="1">
    <citation type="submission" date="2018-10" db="EMBL/GenBank/DDBJ databases">
        <title>Genomic Encyclopedia of Type Strains, Phase IV (KMG-IV): sequencing the most valuable type-strain genomes for metagenomic binning, comparative biology and taxonomic classification.</title>
        <authorList>
            <person name="Goeker M."/>
        </authorList>
    </citation>
    <scope>NUCLEOTIDE SEQUENCE [LARGE SCALE GENOMIC DNA]</scope>
    <source>
        <strain evidence="7 8">DSM 25080</strain>
    </source>
</reference>
<dbReference type="Gene3D" id="3.40.30.10">
    <property type="entry name" value="Glutaredoxin"/>
    <property type="match status" value="1"/>
</dbReference>
<evidence type="ECO:0000313" key="7">
    <source>
        <dbReference type="EMBL" id="RMA81023.1"/>
    </source>
</evidence>
<dbReference type="Pfam" id="PF00255">
    <property type="entry name" value="GSHPx"/>
    <property type="match status" value="1"/>
</dbReference>
<keyword evidence="6" id="KW-0732">Signal</keyword>
<dbReference type="PROSITE" id="PS51355">
    <property type="entry name" value="GLUTATHIONE_PEROXID_3"/>
    <property type="match status" value="1"/>
</dbReference>
<evidence type="ECO:0000256" key="2">
    <source>
        <dbReference type="ARBA" id="ARBA00022559"/>
    </source>
</evidence>
<dbReference type="Proteomes" id="UP000267187">
    <property type="component" value="Unassembled WGS sequence"/>
</dbReference>
<dbReference type="AlphaFoldDB" id="A0A3M0A7G6"/>
<evidence type="ECO:0000256" key="3">
    <source>
        <dbReference type="ARBA" id="ARBA00023002"/>
    </source>
</evidence>
<gene>
    <name evidence="7" type="ORF">DFR27_0813</name>
</gene>
<comment type="caution">
    <text evidence="7">The sequence shown here is derived from an EMBL/GenBank/DDBJ whole genome shotgun (WGS) entry which is preliminary data.</text>
</comment>
<keyword evidence="2 5" id="KW-0575">Peroxidase</keyword>
<dbReference type="GO" id="GO:0004601">
    <property type="term" value="F:peroxidase activity"/>
    <property type="evidence" value="ECO:0007669"/>
    <property type="project" value="UniProtKB-KW"/>
</dbReference>
<dbReference type="GO" id="GO:0034599">
    <property type="term" value="P:cellular response to oxidative stress"/>
    <property type="evidence" value="ECO:0007669"/>
    <property type="project" value="TreeGrafter"/>
</dbReference>
<dbReference type="InterPro" id="IPR000889">
    <property type="entry name" value="Glutathione_peroxidase"/>
</dbReference>
<name>A0A3M0A7G6_9GAMM</name>
<sequence>MSSLKFLKFWLMIICVVQSTSVHAERSCGILDQNVRLLASDDVRNLCHDYPAKLYLIVNTASECAFTPQYEELESLYQDYASRGLMIFGFPSNDFLNQEPADEDEIRSFCNTNFNVSFPMFEKTEVTGANPSPLYAALAAEVGAPRWNFYKYLVDANGVIIKRFTSIARPENTRFRAKIDEILRLIEEDQRAQEEAAEAPTE</sequence>
<evidence type="ECO:0000313" key="8">
    <source>
        <dbReference type="Proteomes" id="UP000267187"/>
    </source>
</evidence>
<dbReference type="RefSeq" id="WP_245962598.1">
    <property type="nucleotide sequence ID" value="NZ_REFJ01000002.1"/>
</dbReference>
<keyword evidence="3 5" id="KW-0560">Oxidoreductase</keyword>
<feature type="signal peptide" evidence="6">
    <location>
        <begin position="1"/>
        <end position="24"/>
    </location>
</feature>
<dbReference type="PANTHER" id="PTHR11592:SF44">
    <property type="entry name" value="GLUTATHIONE PEROXIDASE"/>
    <property type="match status" value="1"/>
</dbReference>
<comment type="similarity">
    <text evidence="1 5">Belongs to the glutathione peroxidase family.</text>
</comment>
<evidence type="ECO:0000256" key="4">
    <source>
        <dbReference type="PIRSR" id="PIRSR000303-1"/>
    </source>
</evidence>
<dbReference type="CDD" id="cd00340">
    <property type="entry name" value="GSH_Peroxidase"/>
    <property type="match status" value="1"/>
</dbReference>
<dbReference type="SUPFAM" id="SSF52833">
    <property type="entry name" value="Thioredoxin-like"/>
    <property type="match status" value="1"/>
</dbReference>
<evidence type="ECO:0000256" key="1">
    <source>
        <dbReference type="ARBA" id="ARBA00006926"/>
    </source>
</evidence>
<evidence type="ECO:0000256" key="5">
    <source>
        <dbReference type="RuleBase" id="RU000499"/>
    </source>
</evidence>
<organism evidence="7 8">
    <name type="scientific">Umboniibacter marinipuniceus</name>
    <dbReference type="NCBI Taxonomy" id="569599"/>
    <lineage>
        <taxon>Bacteria</taxon>
        <taxon>Pseudomonadati</taxon>
        <taxon>Pseudomonadota</taxon>
        <taxon>Gammaproteobacteria</taxon>
        <taxon>Cellvibrionales</taxon>
        <taxon>Cellvibrionaceae</taxon>
        <taxon>Umboniibacter</taxon>
    </lineage>
</organism>
<feature type="active site" evidence="4">
    <location>
        <position position="64"/>
    </location>
</feature>
<feature type="chain" id="PRO_5018336584" description="Glutathione peroxidase" evidence="6">
    <location>
        <begin position="25"/>
        <end position="202"/>
    </location>
</feature>
<dbReference type="PRINTS" id="PR01011">
    <property type="entry name" value="GLUTPROXDASE"/>
</dbReference>
<dbReference type="PIRSF" id="PIRSF000303">
    <property type="entry name" value="Glutathion_perox"/>
    <property type="match status" value="1"/>
</dbReference>
<keyword evidence="8" id="KW-1185">Reference proteome</keyword>
<accession>A0A3M0A7G6</accession>
<protein>
    <recommendedName>
        <fullName evidence="5">Glutathione peroxidase</fullName>
    </recommendedName>
</protein>
<dbReference type="EMBL" id="REFJ01000002">
    <property type="protein sequence ID" value="RMA81023.1"/>
    <property type="molecule type" value="Genomic_DNA"/>
</dbReference>